<accession>A0A3N1Y630</accession>
<organism evidence="2 3">
    <name type="scientific">Inmirania thermothiophila</name>
    <dbReference type="NCBI Taxonomy" id="1750597"/>
    <lineage>
        <taxon>Bacteria</taxon>
        <taxon>Pseudomonadati</taxon>
        <taxon>Pseudomonadota</taxon>
        <taxon>Gammaproteobacteria</taxon>
        <taxon>Chromatiales</taxon>
        <taxon>Ectothiorhodospiraceae</taxon>
        <taxon>Inmirania</taxon>
    </lineage>
</organism>
<dbReference type="InterPro" id="IPR007059">
    <property type="entry name" value="DmsC"/>
</dbReference>
<feature type="transmembrane region" description="Helical" evidence="1">
    <location>
        <begin position="149"/>
        <end position="169"/>
    </location>
</feature>
<dbReference type="Proteomes" id="UP000276634">
    <property type="component" value="Unassembled WGS sequence"/>
</dbReference>
<dbReference type="GO" id="GO:0009390">
    <property type="term" value="C:dimethyl sulfoxide reductase complex"/>
    <property type="evidence" value="ECO:0007669"/>
    <property type="project" value="TreeGrafter"/>
</dbReference>
<dbReference type="OrthoDB" id="5520897at2"/>
<dbReference type="PANTHER" id="PTHR38095:SF1">
    <property type="entry name" value="ANAEROBIC DIMETHYL SULFOXIDE REDUCTASE CHAIN YNFH"/>
    <property type="match status" value="1"/>
</dbReference>
<comment type="caution">
    <text evidence="2">The sequence shown here is derived from an EMBL/GenBank/DDBJ whole genome shotgun (WGS) entry which is preliminary data.</text>
</comment>
<feature type="transmembrane region" description="Helical" evidence="1">
    <location>
        <begin position="88"/>
        <end position="108"/>
    </location>
</feature>
<protein>
    <submittedName>
        <fullName evidence="2">DMSO reductase anchor subunit</fullName>
    </submittedName>
</protein>
<dbReference type="Pfam" id="PF04976">
    <property type="entry name" value="DmsC"/>
    <property type="match status" value="1"/>
</dbReference>
<feature type="transmembrane region" description="Helical" evidence="1">
    <location>
        <begin position="175"/>
        <end position="193"/>
    </location>
</feature>
<evidence type="ECO:0000313" key="3">
    <source>
        <dbReference type="Proteomes" id="UP000276634"/>
    </source>
</evidence>
<feature type="transmembrane region" description="Helical" evidence="1">
    <location>
        <begin position="252"/>
        <end position="281"/>
    </location>
</feature>
<dbReference type="GO" id="GO:0005886">
    <property type="term" value="C:plasma membrane"/>
    <property type="evidence" value="ECO:0007669"/>
    <property type="project" value="TreeGrafter"/>
</dbReference>
<dbReference type="GO" id="GO:0019645">
    <property type="term" value="P:anaerobic electron transport chain"/>
    <property type="evidence" value="ECO:0007669"/>
    <property type="project" value="InterPro"/>
</dbReference>
<sequence length="312" mass="31386">MRPAISVVLLTTLIGAGQGLLLALYGARLAARAALVPAAPEGLHAVGAGVAVALMAAGLAASFFHLGRPARAWRAASGWRTSWLSREVIALPVAMAATAAYGAAALAAPAWAAAAGALAAAAALALYLCTAMIYASIRFLREWHTPLTVLNFTLVGLASGATLAAALAAAQAPALLPPLAGAAAVLALAALAGRGAVLLRNARLGPPVAPAAAIGLHHRRVRQIARGTTAPGFPTREFFHGRRAGVVRAVRAAFPLAAFVLPAILAGVAALTGAAAAAWAATAVQAAGLLLERWSFFAEARHPQNVYCEAVA</sequence>
<dbReference type="EMBL" id="RJVI01000001">
    <property type="protein sequence ID" value="ROR34266.1"/>
    <property type="molecule type" value="Genomic_DNA"/>
</dbReference>
<feature type="transmembrane region" description="Helical" evidence="1">
    <location>
        <begin position="114"/>
        <end position="137"/>
    </location>
</feature>
<reference evidence="2 3" key="1">
    <citation type="submission" date="2018-11" db="EMBL/GenBank/DDBJ databases">
        <title>Genomic Encyclopedia of Type Strains, Phase IV (KMG-IV): sequencing the most valuable type-strain genomes for metagenomic binning, comparative biology and taxonomic classification.</title>
        <authorList>
            <person name="Goeker M."/>
        </authorList>
    </citation>
    <scope>NUCLEOTIDE SEQUENCE [LARGE SCALE GENOMIC DNA]</scope>
    <source>
        <strain evidence="2 3">DSM 100275</strain>
    </source>
</reference>
<keyword evidence="1" id="KW-0812">Transmembrane</keyword>
<evidence type="ECO:0000256" key="1">
    <source>
        <dbReference type="SAM" id="Phobius"/>
    </source>
</evidence>
<dbReference type="RefSeq" id="WP_123399293.1">
    <property type="nucleotide sequence ID" value="NZ_RJVI01000001.1"/>
</dbReference>
<keyword evidence="1" id="KW-0472">Membrane</keyword>
<feature type="transmembrane region" description="Helical" evidence="1">
    <location>
        <begin position="43"/>
        <end position="67"/>
    </location>
</feature>
<keyword evidence="1" id="KW-1133">Transmembrane helix</keyword>
<proteinExistence type="predicted"/>
<keyword evidence="3" id="KW-1185">Reference proteome</keyword>
<gene>
    <name evidence="2" type="ORF">EDC57_0162</name>
</gene>
<dbReference type="GO" id="GO:0009389">
    <property type="term" value="F:dimethyl sulfoxide reductase activity"/>
    <property type="evidence" value="ECO:0007669"/>
    <property type="project" value="TreeGrafter"/>
</dbReference>
<dbReference type="PANTHER" id="PTHR38095">
    <property type="entry name" value="ANAEROBIC DIMETHYL SULFOXIDE REDUCTASE CHAIN YNFH"/>
    <property type="match status" value="1"/>
</dbReference>
<name>A0A3N1Y630_9GAMM</name>
<dbReference type="AlphaFoldDB" id="A0A3N1Y630"/>
<evidence type="ECO:0000313" key="2">
    <source>
        <dbReference type="EMBL" id="ROR34266.1"/>
    </source>
</evidence>